<feature type="compositionally biased region" description="Pro residues" evidence="1">
    <location>
        <begin position="180"/>
        <end position="190"/>
    </location>
</feature>
<feature type="compositionally biased region" description="Low complexity" evidence="1">
    <location>
        <begin position="229"/>
        <end position="242"/>
    </location>
</feature>
<evidence type="ECO:0000313" key="3">
    <source>
        <dbReference type="Proteomes" id="UP000076722"/>
    </source>
</evidence>
<feature type="region of interest" description="Disordered" evidence="1">
    <location>
        <begin position="25"/>
        <end position="244"/>
    </location>
</feature>
<keyword evidence="3" id="KW-1185">Reference proteome</keyword>
<feature type="compositionally biased region" description="Polar residues" evidence="1">
    <location>
        <begin position="39"/>
        <end position="94"/>
    </location>
</feature>
<dbReference type="Proteomes" id="UP000076722">
    <property type="component" value="Unassembled WGS sequence"/>
</dbReference>
<dbReference type="EMBL" id="KV419395">
    <property type="protein sequence ID" value="KZS98365.1"/>
    <property type="molecule type" value="Genomic_DNA"/>
</dbReference>
<dbReference type="AlphaFoldDB" id="A0A165A1Q8"/>
<organism evidence="2 3">
    <name type="scientific">Sistotremastrum niveocremeum HHB9708</name>
    <dbReference type="NCBI Taxonomy" id="1314777"/>
    <lineage>
        <taxon>Eukaryota</taxon>
        <taxon>Fungi</taxon>
        <taxon>Dikarya</taxon>
        <taxon>Basidiomycota</taxon>
        <taxon>Agaricomycotina</taxon>
        <taxon>Agaricomycetes</taxon>
        <taxon>Sistotremastrales</taxon>
        <taxon>Sistotremastraceae</taxon>
        <taxon>Sertulicium</taxon>
        <taxon>Sertulicium niveocremeum</taxon>
    </lineage>
</organism>
<feature type="region of interest" description="Disordered" evidence="1">
    <location>
        <begin position="282"/>
        <end position="332"/>
    </location>
</feature>
<feature type="compositionally biased region" description="Acidic residues" evidence="1">
    <location>
        <begin position="135"/>
        <end position="149"/>
    </location>
</feature>
<name>A0A165A1Q8_9AGAM</name>
<feature type="compositionally biased region" description="Low complexity" evidence="1">
    <location>
        <begin position="312"/>
        <end position="323"/>
    </location>
</feature>
<proteinExistence type="predicted"/>
<evidence type="ECO:0000256" key="1">
    <source>
        <dbReference type="SAM" id="MobiDB-lite"/>
    </source>
</evidence>
<sequence>MSSVENLRCPNPDVRRLLIQQPLTCNMPSSRGRAPGGLQTRNASTGSSKHTALNLYFTQTQGPAPNTSKNATKSTHTRSKSQTQIHNPKTQIRSHTPPAPKKRSKSVTAQEEEDASEWVSSESGAATPVYAQDQASDDEGESTEGEEESTLGLKTRLVQPGPGTPRAAGQVPLHSYAVAQPPPAPMPEPVPIASRALTPPPEPIHEPTSAPGPAVPRPPSTTSKRLSHTRPPSITSISSTHTAMRPHPLIRGQSAVHVQNVQTPQAMSMSIAPMTAAVAPPVATEKQQAGPSVLSVSPTEEPASPMSRKTTRSSPQSSPTSQHTKPRDRTVSALSSAAALSSLTSLAAQNQAAQNHRSSWHFGALNLSTPAPSRPTTPPVMTVHFSREANPGNNGITPHSQCPSPYHAIHMSVLEWENPLLEGYRRVSAMRAQAQAQQQHAGRHVR</sequence>
<dbReference type="STRING" id="1314777.A0A165A1Q8"/>
<accession>A0A165A1Q8</accession>
<reference evidence="2 3" key="1">
    <citation type="journal article" date="2016" name="Mol. Biol. Evol.">
        <title>Comparative Genomics of Early-Diverging Mushroom-Forming Fungi Provides Insights into the Origins of Lignocellulose Decay Capabilities.</title>
        <authorList>
            <person name="Nagy L.G."/>
            <person name="Riley R."/>
            <person name="Tritt A."/>
            <person name="Adam C."/>
            <person name="Daum C."/>
            <person name="Floudas D."/>
            <person name="Sun H."/>
            <person name="Yadav J.S."/>
            <person name="Pangilinan J."/>
            <person name="Larsson K.H."/>
            <person name="Matsuura K."/>
            <person name="Barry K."/>
            <person name="Labutti K."/>
            <person name="Kuo R."/>
            <person name="Ohm R.A."/>
            <person name="Bhattacharya S.S."/>
            <person name="Shirouzu T."/>
            <person name="Yoshinaga Y."/>
            <person name="Martin F.M."/>
            <person name="Grigoriev I.V."/>
            <person name="Hibbett D.S."/>
        </authorList>
    </citation>
    <scope>NUCLEOTIDE SEQUENCE [LARGE SCALE GENOMIC DNA]</scope>
    <source>
        <strain evidence="2 3">HHB9708</strain>
    </source>
</reference>
<evidence type="ECO:0000313" key="2">
    <source>
        <dbReference type="EMBL" id="KZS98365.1"/>
    </source>
</evidence>
<feature type="compositionally biased region" description="Polar residues" evidence="1">
    <location>
        <begin position="285"/>
        <end position="298"/>
    </location>
</feature>
<gene>
    <name evidence="2" type="ORF">SISNIDRAFT_462336</name>
</gene>
<protein>
    <submittedName>
        <fullName evidence="2">Uncharacterized protein</fullName>
    </submittedName>
</protein>